<name>A0A1M6DMY5_9FIRM</name>
<keyword evidence="2" id="KW-1185">Reference proteome</keyword>
<reference evidence="1 2" key="1">
    <citation type="submission" date="2016-11" db="EMBL/GenBank/DDBJ databases">
        <authorList>
            <person name="Jaros S."/>
            <person name="Januszkiewicz K."/>
            <person name="Wedrychowicz H."/>
        </authorList>
    </citation>
    <scope>NUCLEOTIDE SEQUENCE [LARGE SCALE GENOMIC DNA]</scope>
    <source>
        <strain evidence="1 2">DSM 19022</strain>
    </source>
</reference>
<evidence type="ECO:0000313" key="2">
    <source>
        <dbReference type="Proteomes" id="UP000184442"/>
    </source>
</evidence>
<dbReference type="AlphaFoldDB" id="A0A1M6DMY5"/>
<dbReference type="EMBL" id="FQZS01000007">
    <property type="protein sequence ID" value="SHI74338.1"/>
    <property type="molecule type" value="Genomic_DNA"/>
</dbReference>
<protein>
    <submittedName>
        <fullName evidence="1">Extracellular solute-binding protein</fullName>
    </submittedName>
</protein>
<sequence>MNEKKYTNTKVIVERYDELEYEQYLQRINTELMAGKGPDLIYSYFPFDEYQEKGMLLKLDDMINNDPEFDMTDYDQTIINVYRSKDGFYVMPVSYIVDSFLVNSTLV</sequence>
<gene>
    <name evidence="1" type="ORF">SAMN02745176_01183</name>
</gene>
<dbReference type="InterPro" id="IPR006059">
    <property type="entry name" value="SBP"/>
</dbReference>
<proteinExistence type="predicted"/>
<dbReference type="OrthoDB" id="383937at2"/>
<dbReference type="STRING" id="1122184.SAMN02745176_01183"/>
<dbReference type="Gene3D" id="3.40.190.10">
    <property type="entry name" value="Periplasmic binding protein-like II"/>
    <property type="match status" value="1"/>
</dbReference>
<dbReference type="SUPFAM" id="SSF53850">
    <property type="entry name" value="Periplasmic binding protein-like II"/>
    <property type="match status" value="1"/>
</dbReference>
<evidence type="ECO:0000313" key="1">
    <source>
        <dbReference type="EMBL" id="SHI74338.1"/>
    </source>
</evidence>
<dbReference type="RefSeq" id="WP_073025311.1">
    <property type="nucleotide sequence ID" value="NZ_FQZS01000007.1"/>
</dbReference>
<dbReference type="Proteomes" id="UP000184442">
    <property type="component" value="Unassembled WGS sequence"/>
</dbReference>
<dbReference type="Pfam" id="PF01547">
    <property type="entry name" value="SBP_bac_1"/>
    <property type="match status" value="1"/>
</dbReference>
<organism evidence="1 2">
    <name type="scientific">Lutispora thermophila DSM 19022</name>
    <dbReference type="NCBI Taxonomy" id="1122184"/>
    <lineage>
        <taxon>Bacteria</taxon>
        <taxon>Bacillati</taxon>
        <taxon>Bacillota</taxon>
        <taxon>Clostridia</taxon>
        <taxon>Lutisporales</taxon>
        <taxon>Lutisporaceae</taxon>
        <taxon>Lutispora</taxon>
    </lineage>
</organism>
<accession>A0A1M6DMY5</accession>